<protein>
    <submittedName>
        <fullName evidence="2">Uncharacterized protein</fullName>
    </submittedName>
</protein>
<evidence type="ECO:0000256" key="1">
    <source>
        <dbReference type="SAM" id="MobiDB-lite"/>
    </source>
</evidence>
<accession>A0A1C3YC82</accession>
<name>A0A1C3YC82_9HYPH</name>
<evidence type="ECO:0000313" key="2">
    <source>
        <dbReference type="EMBL" id="SCB62091.1"/>
    </source>
</evidence>
<gene>
    <name evidence="2" type="ORF">GA0061105_13138</name>
</gene>
<reference evidence="2 3" key="1">
    <citation type="submission" date="2016-08" db="EMBL/GenBank/DDBJ databases">
        <authorList>
            <person name="Seilhamer J.J."/>
        </authorList>
    </citation>
    <scope>NUCLEOTIDE SEQUENCE [LARGE SCALE GENOMIC DNA]</scope>
    <source>
        <strain evidence="2 3">HBR26</strain>
    </source>
</reference>
<evidence type="ECO:0000313" key="3">
    <source>
        <dbReference type="Proteomes" id="UP000198723"/>
    </source>
</evidence>
<feature type="region of interest" description="Disordered" evidence="1">
    <location>
        <begin position="1"/>
        <end position="25"/>
    </location>
</feature>
<proteinExistence type="predicted"/>
<sequence length="46" mass="5649">MNDSNEQHKEDDRPAKPPLPKGEKFFDPWEEEFRRAYKSDDKTFEY</sequence>
<organism evidence="2 3">
    <name type="scientific">Rhizobium aethiopicum</name>
    <dbReference type="NCBI Taxonomy" id="1138170"/>
    <lineage>
        <taxon>Bacteria</taxon>
        <taxon>Pseudomonadati</taxon>
        <taxon>Pseudomonadota</taxon>
        <taxon>Alphaproteobacteria</taxon>
        <taxon>Hyphomicrobiales</taxon>
        <taxon>Rhizobiaceae</taxon>
        <taxon>Rhizobium/Agrobacterium group</taxon>
        <taxon>Rhizobium</taxon>
    </lineage>
</organism>
<dbReference type="AlphaFoldDB" id="A0A1C3YC82"/>
<dbReference type="RefSeq" id="WP_167358600.1">
    <property type="nucleotide sequence ID" value="NZ_FMAJ01000031.1"/>
</dbReference>
<dbReference type="Proteomes" id="UP000198723">
    <property type="component" value="Unassembled WGS sequence"/>
</dbReference>
<dbReference type="EMBL" id="FMAJ01000031">
    <property type="protein sequence ID" value="SCB62091.1"/>
    <property type="molecule type" value="Genomic_DNA"/>
</dbReference>